<evidence type="ECO:0000256" key="2">
    <source>
        <dbReference type="SAM" id="SignalP"/>
    </source>
</evidence>
<dbReference type="PROSITE" id="PS51257">
    <property type="entry name" value="PROKAR_LIPOPROTEIN"/>
    <property type="match status" value="1"/>
</dbReference>
<gene>
    <name evidence="3" type="ORF">MFFC18_27940</name>
</gene>
<reference evidence="3 4" key="1">
    <citation type="submission" date="2019-08" db="EMBL/GenBank/DDBJ databases">
        <title>Deep-cultivation of Planctomycetes and their phenomic and genomic characterization uncovers novel biology.</title>
        <authorList>
            <person name="Wiegand S."/>
            <person name="Jogler M."/>
            <person name="Boedeker C."/>
            <person name="Pinto D."/>
            <person name="Vollmers J."/>
            <person name="Rivas-Marin E."/>
            <person name="Kohn T."/>
            <person name="Peeters S.H."/>
            <person name="Heuer A."/>
            <person name="Rast P."/>
            <person name="Oberbeckmann S."/>
            <person name="Bunk B."/>
            <person name="Jeske O."/>
            <person name="Meyerdierks A."/>
            <person name="Storesund J.E."/>
            <person name="Kallscheuer N."/>
            <person name="Luecker S."/>
            <person name="Lage O.M."/>
            <person name="Pohl T."/>
            <person name="Merkel B.J."/>
            <person name="Hornburger P."/>
            <person name="Mueller R.-W."/>
            <person name="Bruemmer F."/>
            <person name="Labrenz M."/>
            <person name="Spormann A.M."/>
            <person name="Op den Camp H."/>
            <person name="Overmann J."/>
            <person name="Amann R."/>
            <person name="Jetten M.S.M."/>
            <person name="Mascher T."/>
            <person name="Medema M.H."/>
            <person name="Devos D.P."/>
            <person name="Kaster A.-K."/>
            <person name="Ovreas L."/>
            <person name="Rohde M."/>
            <person name="Galperin M.Y."/>
            <person name="Jogler C."/>
        </authorList>
    </citation>
    <scope>NUCLEOTIDE SEQUENCE [LARGE SCALE GENOMIC DNA]</scope>
    <source>
        <strain evidence="3 4">FC18</strain>
    </source>
</reference>
<feature type="compositionally biased region" description="Acidic residues" evidence="1">
    <location>
        <begin position="162"/>
        <end position="174"/>
    </location>
</feature>
<name>A0A5B9PEA3_9BACT</name>
<organism evidence="3 4">
    <name type="scientific">Mariniblastus fucicola</name>
    <dbReference type="NCBI Taxonomy" id="980251"/>
    <lineage>
        <taxon>Bacteria</taxon>
        <taxon>Pseudomonadati</taxon>
        <taxon>Planctomycetota</taxon>
        <taxon>Planctomycetia</taxon>
        <taxon>Pirellulales</taxon>
        <taxon>Pirellulaceae</taxon>
        <taxon>Mariniblastus</taxon>
    </lineage>
</organism>
<proteinExistence type="predicted"/>
<evidence type="ECO:0008006" key="5">
    <source>
        <dbReference type="Google" id="ProtNLM"/>
    </source>
</evidence>
<sequence length="174" mass="19253" precursor="true">MKLGLLRCSCFLLCFVGLAVGCGGDKTMDTFKEMNKLNISKLANSYVMFASVNGNVGPKDAEELKNFIKSDDRVPPRLGLSSSELDNLDAIFISDADDEPFKIRFGLKIRVDEDRSPLIFDAVGVGGMRRVALADNQILEVTDSKKYDRMWEGNMSAKESGPDETEIDEALEDE</sequence>
<accession>A0A5B9PEA3</accession>
<evidence type="ECO:0000256" key="1">
    <source>
        <dbReference type="SAM" id="MobiDB-lite"/>
    </source>
</evidence>
<dbReference type="KEGG" id="mff:MFFC18_27940"/>
<dbReference type="STRING" id="980251.GCA_001642875_05144"/>
<keyword evidence="2" id="KW-0732">Signal</keyword>
<evidence type="ECO:0000313" key="3">
    <source>
        <dbReference type="EMBL" id="QEG22906.1"/>
    </source>
</evidence>
<feature type="region of interest" description="Disordered" evidence="1">
    <location>
        <begin position="152"/>
        <end position="174"/>
    </location>
</feature>
<dbReference type="EMBL" id="CP042912">
    <property type="protein sequence ID" value="QEG22906.1"/>
    <property type="molecule type" value="Genomic_DNA"/>
</dbReference>
<dbReference type="AlphaFoldDB" id="A0A5B9PEA3"/>
<feature type="signal peptide" evidence="2">
    <location>
        <begin position="1"/>
        <end position="19"/>
    </location>
</feature>
<feature type="chain" id="PRO_5022888156" description="DUF4252 domain-containing protein" evidence="2">
    <location>
        <begin position="20"/>
        <end position="174"/>
    </location>
</feature>
<keyword evidence="4" id="KW-1185">Reference proteome</keyword>
<evidence type="ECO:0000313" key="4">
    <source>
        <dbReference type="Proteomes" id="UP000322214"/>
    </source>
</evidence>
<dbReference type="Proteomes" id="UP000322214">
    <property type="component" value="Chromosome"/>
</dbReference>
<protein>
    <recommendedName>
        <fullName evidence="5">DUF4252 domain-containing protein</fullName>
    </recommendedName>
</protein>